<dbReference type="EMBL" id="JAVDYE010000001">
    <property type="protein sequence ID" value="MDR7382898.1"/>
    <property type="molecule type" value="Genomic_DNA"/>
</dbReference>
<dbReference type="PANTHER" id="PTHR43976">
    <property type="entry name" value="SHORT CHAIN DEHYDROGENASE"/>
    <property type="match status" value="1"/>
</dbReference>
<dbReference type="SUPFAM" id="SSF51735">
    <property type="entry name" value="NAD(P)-binding Rossmann-fold domains"/>
    <property type="match status" value="1"/>
</dbReference>
<dbReference type="PANTHER" id="PTHR43976:SF16">
    <property type="entry name" value="SHORT-CHAIN DEHYDROGENASE_REDUCTASE FAMILY PROTEIN"/>
    <property type="match status" value="1"/>
</dbReference>
<evidence type="ECO:0000313" key="6">
    <source>
        <dbReference type="Proteomes" id="UP001183585"/>
    </source>
</evidence>
<dbReference type="SMART" id="SM00822">
    <property type="entry name" value="PKS_KR"/>
    <property type="match status" value="1"/>
</dbReference>
<sequence length="281" mass="30294">MNEPTTTPRRRTWFITGASRGLGRAFTDAALAAGDQVAAVSRTIRDDDQRDGLVQITADVRDPASVRAAVQQAVDAFGRLDIVINNAGTMSYGFVEEFTEAQVRAQLETNFFGAVWVTQAVAPVLRRQRSGHLIQVSSIGGLAGFAGTGLYSASKFALEGLSEAVAHELADFGVDVTIVQPGGYWTDLYTAMDTATPLPEYDGLRDHLAAQFAENSVDSDPKRAAAAILELTASPRPPRRLLLGGTAYDIAFDVTDERRRTWKEWEAVSRAAEEPIPAPPG</sequence>
<comment type="similarity">
    <text evidence="1 3">Belongs to the short-chain dehydrogenases/reductases (SDR) family.</text>
</comment>
<evidence type="ECO:0000259" key="4">
    <source>
        <dbReference type="SMART" id="SM00822"/>
    </source>
</evidence>
<keyword evidence="2" id="KW-0560">Oxidoreductase</keyword>
<keyword evidence="6" id="KW-1185">Reference proteome</keyword>
<dbReference type="Gene3D" id="3.40.50.720">
    <property type="entry name" value="NAD(P)-binding Rossmann-like Domain"/>
    <property type="match status" value="1"/>
</dbReference>
<evidence type="ECO:0000256" key="3">
    <source>
        <dbReference type="RuleBase" id="RU000363"/>
    </source>
</evidence>
<name>A0ABU2CNH6_9MICO</name>
<proteinExistence type="inferred from homology"/>
<evidence type="ECO:0000256" key="1">
    <source>
        <dbReference type="ARBA" id="ARBA00006484"/>
    </source>
</evidence>
<dbReference type="PROSITE" id="PS00061">
    <property type="entry name" value="ADH_SHORT"/>
    <property type="match status" value="1"/>
</dbReference>
<feature type="domain" description="Ketoreductase" evidence="4">
    <location>
        <begin position="11"/>
        <end position="188"/>
    </location>
</feature>
<protein>
    <submittedName>
        <fullName evidence="5">NAD(P)-dependent dehydrogenase (Short-subunit alcohol dehydrogenase family)</fullName>
    </submittedName>
</protein>
<dbReference type="RefSeq" id="WP_274991674.1">
    <property type="nucleotide sequence ID" value="NZ_JAJQQP010000001.1"/>
</dbReference>
<dbReference type="CDD" id="cd05374">
    <property type="entry name" value="17beta-HSD-like_SDR_c"/>
    <property type="match status" value="1"/>
</dbReference>
<dbReference type="NCBIfam" id="NF006114">
    <property type="entry name" value="PRK08263.1"/>
    <property type="match status" value="1"/>
</dbReference>
<dbReference type="InterPro" id="IPR036291">
    <property type="entry name" value="NAD(P)-bd_dom_sf"/>
</dbReference>
<dbReference type="InterPro" id="IPR057326">
    <property type="entry name" value="KR_dom"/>
</dbReference>
<evidence type="ECO:0000313" key="5">
    <source>
        <dbReference type="EMBL" id="MDR7382898.1"/>
    </source>
</evidence>
<evidence type="ECO:0000256" key="2">
    <source>
        <dbReference type="ARBA" id="ARBA00023002"/>
    </source>
</evidence>
<dbReference type="InterPro" id="IPR002347">
    <property type="entry name" value="SDR_fam"/>
</dbReference>
<dbReference type="Pfam" id="PF00106">
    <property type="entry name" value="adh_short"/>
    <property type="match status" value="1"/>
</dbReference>
<dbReference type="InterPro" id="IPR051911">
    <property type="entry name" value="SDR_oxidoreductase"/>
</dbReference>
<dbReference type="PRINTS" id="PR00081">
    <property type="entry name" value="GDHRDH"/>
</dbReference>
<reference evidence="5 6" key="1">
    <citation type="submission" date="2023-07" db="EMBL/GenBank/DDBJ databases">
        <title>Sequencing the genomes of 1000 actinobacteria strains.</title>
        <authorList>
            <person name="Klenk H.-P."/>
        </authorList>
    </citation>
    <scope>NUCLEOTIDE SEQUENCE [LARGE SCALE GENOMIC DNA]</scope>
    <source>
        <strain evidence="5 6">DSM 45554</strain>
    </source>
</reference>
<dbReference type="Proteomes" id="UP001183585">
    <property type="component" value="Unassembled WGS sequence"/>
</dbReference>
<accession>A0ABU2CNH6</accession>
<organism evidence="5 6">
    <name type="scientific">Promicromonospora iranensis</name>
    <dbReference type="NCBI Taxonomy" id="1105144"/>
    <lineage>
        <taxon>Bacteria</taxon>
        <taxon>Bacillati</taxon>
        <taxon>Actinomycetota</taxon>
        <taxon>Actinomycetes</taxon>
        <taxon>Micrococcales</taxon>
        <taxon>Promicromonosporaceae</taxon>
        <taxon>Promicromonospora</taxon>
    </lineage>
</organism>
<dbReference type="PRINTS" id="PR00080">
    <property type="entry name" value="SDRFAMILY"/>
</dbReference>
<gene>
    <name evidence="5" type="ORF">J2S48_002413</name>
</gene>
<dbReference type="InterPro" id="IPR020904">
    <property type="entry name" value="Sc_DH/Rdtase_CS"/>
</dbReference>
<comment type="caution">
    <text evidence="5">The sequence shown here is derived from an EMBL/GenBank/DDBJ whole genome shotgun (WGS) entry which is preliminary data.</text>
</comment>